<gene>
    <name evidence="1" type="ORF">P6P90_09170</name>
</gene>
<organism evidence="1 2">
    <name type="scientific">Ectobacillus antri</name>
    <dbReference type="NCBI Taxonomy" id="2486280"/>
    <lineage>
        <taxon>Bacteria</taxon>
        <taxon>Bacillati</taxon>
        <taxon>Bacillota</taxon>
        <taxon>Bacilli</taxon>
        <taxon>Bacillales</taxon>
        <taxon>Bacillaceae</taxon>
        <taxon>Ectobacillus</taxon>
    </lineage>
</organism>
<comment type="caution">
    <text evidence="1">The sequence shown here is derived from an EMBL/GenBank/DDBJ whole genome shotgun (WGS) entry which is preliminary data.</text>
</comment>
<dbReference type="SUPFAM" id="SSF52540">
    <property type="entry name" value="P-loop containing nucleoside triphosphate hydrolases"/>
    <property type="match status" value="1"/>
</dbReference>
<dbReference type="Proteomes" id="UP001218246">
    <property type="component" value="Unassembled WGS sequence"/>
</dbReference>
<dbReference type="PANTHER" id="PTHR43681:SF1">
    <property type="entry name" value="SARCALUMENIN"/>
    <property type="match status" value="1"/>
</dbReference>
<dbReference type="Gene3D" id="3.40.50.300">
    <property type="entry name" value="P-loop containing nucleotide triphosphate hydrolases"/>
    <property type="match status" value="1"/>
</dbReference>
<evidence type="ECO:0000313" key="2">
    <source>
        <dbReference type="Proteomes" id="UP001218246"/>
    </source>
</evidence>
<dbReference type="Gene3D" id="1.25.40.10">
    <property type="entry name" value="Tetratricopeptide repeat domain"/>
    <property type="match status" value="1"/>
</dbReference>
<sequence length="909" mass="105971">MTEKHFINKAFYETFMVDQEGKHPVAVLGEAYFHETELDSENLSHIRYAQGEVYYHFKDYEAAIYKWEKVKGTFVAWAQKNMADAYFQLGNTTKAEELYKSVQTDSDSLTSEIALQLFSLYLEQERKEHAFRVIKEAVVQNPDYPNVTSLARTFYEEEQDWSSAIELAVNEIIRTKSTAWMQVLIGYIQKGFTKDTEPDYFSEVLRAVYEADIPRFREMVSAHWNSYRQSSYDLKWLQAINNLFDGIGYAETAWEEISDLYRSTYKRLISGSYFITEFEHLVPNLLANWLKIANQTDALFAAAAVLAWEGLFPSTIERNTLQHAEHVLYDYKEQNPGLEEGLHLLDTVLAWAEQNEFPLDVRVRWMMEKLLHADNSHVLVTGINGSGKSYFINSILGEQVLGANSPGTIIIEDAPQVSVQIVSQEGQSEMSVEEFYEITAHGNEQDVAFTFQLPSPFLQKYELSFIDTPEFANQPIENNRLFRYLHYGDSLLFVLNAHEPFTAREQEIVLTLQEQAPNLPIHFVLNKLDGMRREDIVRLLEDVQMRVQPYFPNARVFAAHANEIGTYMQALARSVRPAERRTSQVLSAVRNVLIDVMEQRIAAENSLMESIHWNEDMLVKLNGFINNLTALEAEKYKVIASSYRDIKENIAVDMRRDIPVLLQGATSLIHDEQDFRNIHVTLNEQMNDMIQDYVTEKILPKLTVALRNWLDEVKEELSQSQTYLYETSEAFNTLYEEEKMQLTGDFKILEDWRRDTERMLRRIRIADINILLRFTPGQFLLKSAGKLLGGFSQNKQLLENQYRKYIENEDYTEVTQEVIRMCFEQFTLFERALEEDVSMFFAEPFRILKETVEETHMEIQQQRDKHSAMKANPEVFQDPLKLFHLRLRQQEVIRNMRYVAQMPEVEPIG</sequence>
<dbReference type="PANTHER" id="PTHR43681">
    <property type="entry name" value="TRANSMEMBRANE GTPASE FZO"/>
    <property type="match status" value="1"/>
</dbReference>
<dbReference type="InterPro" id="IPR027417">
    <property type="entry name" value="P-loop_NTPase"/>
</dbReference>
<dbReference type="InterPro" id="IPR011990">
    <property type="entry name" value="TPR-like_helical_dom_sf"/>
</dbReference>
<dbReference type="EMBL" id="JARULN010000006">
    <property type="protein sequence ID" value="MDG5754142.1"/>
    <property type="molecule type" value="Genomic_DNA"/>
</dbReference>
<name>A0ABT6H467_9BACI</name>
<proteinExistence type="predicted"/>
<dbReference type="InterPro" id="IPR051943">
    <property type="entry name" value="TRAFAC_Dynamin-like_GTPase"/>
</dbReference>
<protein>
    <submittedName>
        <fullName evidence="1">GTP-binding protein</fullName>
    </submittedName>
</protein>
<accession>A0ABT6H467</accession>
<reference evidence="1 2" key="1">
    <citation type="submission" date="2023-04" db="EMBL/GenBank/DDBJ databases">
        <title>Ectobacillus antri isolated from activated sludge.</title>
        <authorList>
            <person name="Yan P."/>
            <person name="Liu X."/>
        </authorList>
    </citation>
    <scope>NUCLEOTIDE SEQUENCE [LARGE SCALE GENOMIC DNA]</scope>
    <source>
        <strain evidence="1 2">C18H</strain>
    </source>
</reference>
<dbReference type="RefSeq" id="WP_278018179.1">
    <property type="nucleotide sequence ID" value="NZ_JARRRY010000005.1"/>
</dbReference>
<evidence type="ECO:0000313" key="1">
    <source>
        <dbReference type="EMBL" id="MDG5754142.1"/>
    </source>
</evidence>
<keyword evidence="2" id="KW-1185">Reference proteome</keyword>
<dbReference type="SUPFAM" id="SSF48452">
    <property type="entry name" value="TPR-like"/>
    <property type="match status" value="1"/>
</dbReference>